<keyword evidence="1" id="KW-0812">Transmembrane</keyword>
<keyword evidence="1" id="KW-1133">Transmembrane helix</keyword>
<sequence>MTIISIMAIATFMAIVFLLFRYGAYHLFAWLKPLRHLKLTYVDTSGTQHSRAIDLENPDVKMLIDTLNEIQKTHKNQGAE</sequence>
<evidence type="ECO:0000313" key="2">
    <source>
        <dbReference type="EMBL" id="QPK01883.1"/>
    </source>
</evidence>
<dbReference type="RefSeq" id="WP_108415943.1">
    <property type="nucleotide sequence ID" value="NZ_PYBR01000001.1"/>
</dbReference>
<name>A0A7T0H1K4_9ENTR</name>
<dbReference type="AlphaFoldDB" id="A0A7T0H1K4"/>
<keyword evidence="1" id="KW-0472">Membrane</keyword>
<accession>A0A7T0H1K4</accession>
<proteinExistence type="predicted"/>
<protein>
    <submittedName>
        <fullName evidence="2">Uncharacterized protein</fullName>
    </submittedName>
</protein>
<evidence type="ECO:0000256" key="1">
    <source>
        <dbReference type="SAM" id="Phobius"/>
    </source>
</evidence>
<organism evidence="2">
    <name type="scientific">Enterobacter mori</name>
    <dbReference type="NCBI Taxonomy" id="539813"/>
    <lineage>
        <taxon>Bacteria</taxon>
        <taxon>Pseudomonadati</taxon>
        <taxon>Pseudomonadota</taxon>
        <taxon>Gammaproteobacteria</taxon>
        <taxon>Enterobacterales</taxon>
        <taxon>Enterobacteriaceae</taxon>
        <taxon>Enterobacter</taxon>
    </lineage>
</organism>
<gene>
    <name evidence="2" type="ORF">IDM36_07155</name>
</gene>
<feature type="transmembrane region" description="Helical" evidence="1">
    <location>
        <begin position="6"/>
        <end position="28"/>
    </location>
</feature>
<reference evidence="2" key="1">
    <citation type="submission" date="2020-09" db="EMBL/GenBank/DDBJ databases">
        <title>First Report of a novel Colistin-Resistant species of Enterobacter cloacae complex Producing MCR-5 isolated from hospital sewage water.</title>
        <authorList>
            <person name="Zhou K."/>
        </authorList>
    </citation>
    <scope>NUCLEOTIDE SEQUENCE [LARGE SCALE GENOMIC DNA]</scope>
    <source>
        <strain evidence="2">HSW1412</strain>
    </source>
</reference>
<dbReference type="EMBL" id="CP061801">
    <property type="protein sequence ID" value="QPK01883.1"/>
    <property type="molecule type" value="Genomic_DNA"/>
</dbReference>